<evidence type="ECO:0000313" key="2">
    <source>
        <dbReference type="EMBL" id="UYM04811.1"/>
    </source>
</evidence>
<dbReference type="Proteomes" id="UP001164390">
    <property type="component" value="Chromosome"/>
</dbReference>
<proteinExistence type="predicted"/>
<dbReference type="AlphaFoldDB" id="A0AA46YKS8"/>
<dbReference type="KEGG" id="sgrg:L0C25_20120"/>
<dbReference type="SUPFAM" id="SSF53850">
    <property type="entry name" value="Periplasmic binding protein-like II"/>
    <property type="match status" value="1"/>
</dbReference>
<dbReference type="GO" id="GO:0042597">
    <property type="term" value="C:periplasmic space"/>
    <property type="evidence" value="ECO:0007669"/>
    <property type="project" value="UniProtKB-ARBA"/>
</dbReference>
<protein>
    <submittedName>
        <fullName evidence="2">ABC transporter substrate-binding protein</fullName>
    </submittedName>
</protein>
<dbReference type="PANTHER" id="PTHR30290:SF83">
    <property type="entry name" value="ABC TRANSPORTER SUBSTRATE-BINDING PROTEIN"/>
    <property type="match status" value="1"/>
</dbReference>
<reference evidence="2" key="1">
    <citation type="submission" date="2022-01" db="EMBL/GenBank/DDBJ databases">
        <title>Nocardioidaceae gen. sp. A5X3R13.</title>
        <authorList>
            <person name="Lopez Marin M.A."/>
            <person name="Uhlik O."/>
        </authorList>
    </citation>
    <scope>NUCLEOTIDE SEQUENCE</scope>
    <source>
        <strain evidence="2">A5X3R13</strain>
    </source>
</reference>
<dbReference type="EMBL" id="CP094970">
    <property type="protein sequence ID" value="UYM04811.1"/>
    <property type="molecule type" value="Genomic_DNA"/>
</dbReference>
<gene>
    <name evidence="2" type="ORF">L0C25_20120</name>
</gene>
<dbReference type="GO" id="GO:0043190">
    <property type="term" value="C:ATP-binding cassette (ABC) transporter complex"/>
    <property type="evidence" value="ECO:0007669"/>
    <property type="project" value="InterPro"/>
</dbReference>
<sequence length="581" mass="63377">MVAATAALVTVAACGGGDDDSGDPEAIEGADEAGAAGGQMIADATAPAPEVEGATEGGTATVIADVAPTTLDPTRSYYTDSTAILSGLVTRSLTQYRYNPETKGLELVPDMATDLGTPNEDFTEWTFELRDGLKYEDGSDVKAEDVAYAIKRSFAIDELPDGPTYNTQFFLDGDKYKGPFKDGDDYKGVEVDGNKITIKMRRPFGDMPYYGSFPSFTAIPKSADKNPEQYGNHPLSTGPYKFDDYKQGQYLKLTKNENWDPATDTTRHQYVDGWDFQWGQDQAAMDQTMLDDQGTAQTTLSYTNVAPAVYQQAKDSGRLVEGVAPCTRMWFLDMTKIKDLKVRQAIGWAFPYEGYWKADGQVPGVTKVPSTTIMAPGSAGRVEYEALEGQDGSTTDADKAKALLKEAGAEGFELSWPYARDDKQQVAAMEVVKQAFEEAGFTAKPYATTTDAFRDVYSDYDAPINMRTSSGWCADWPSGSAWFPAQWDGELVGVAGMPNPSNFDEPEVNKEMNHILDTMSGEETAKNHAWGDLDKLIQTKYYPAVTVGYDGLALLHGSKVGGMSIDNVRGEPNFPNIYIKE</sequence>
<evidence type="ECO:0000313" key="3">
    <source>
        <dbReference type="Proteomes" id="UP001164390"/>
    </source>
</evidence>
<dbReference type="Gene3D" id="3.10.105.10">
    <property type="entry name" value="Dipeptide-binding Protein, Domain 3"/>
    <property type="match status" value="1"/>
</dbReference>
<dbReference type="InterPro" id="IPR039424">
    <property type="entry name" value="SBP_5"/>
</dbReference>
<name>A0AA46YKS8_9ACTN</name>
<keyword evidence="3" id="KW-1185">Reference proteome</keyword>
<dbReference type="GO" id="GO:1904680">
    <property type="term" value="F:peptide transmembrane transporter activity"/>
    <property type="evidence" value="ECO:0007669"/>
    <property type="project" value="TreeGrafter"/>
</dbReference>
<dbReference type="Gene3D" id="3.40.190.10">
    <property type="entry name" value="Periplasmic binding protein-like II"/>
    <property type="match status" value="1"/>
</dbReference>
<dbReference type="InterPro" id="IPR030678">
    <property type="entry name" value="Peptide/Ni-bd"/>
</dbReference>
<evidence type="ECO:0000259" key="1">
    <source>
        <dbReference type="Pfam" id="PF00496"/>
    </source>
</evidence>
<feature type="domain" description="Solute-binding protein family 5" evidence="1">
    <location>
        <begin position="106"/>
        <end position="485"/>
    </location>
</feature>
<accession>A0AA46YKS8</accession>
<dbReference type="RefSeq" id="WP_271633571.1">
    <property type="nucleotide sequence ID" value="NZ_CP094970.1"/>
</dbReference>
<organism evidence="2 3">
    <name type="scientific">Solicola gregarius</name>
    <dbReference type="NCBI Taxonomy" id="2908642"/>
    <lineage>
        <taxon>Bacteria</taxon>
        <taxon>Bacillati</taxon>
        <taxon>Actinomycetota</taxon>
        <taxon>Actinomycetes</taxon>
        <taxon>Propionibacteriales</taxon>
        <taxon>Nocardioidaceae</taxon>
        <taxon>Solicola</taxon>
    </lineage>
</organism>
<dbReference type="GO" id="GO:0015833">
    <property type="term" value="P:peptide transport"/>
    <property type="evidence" value="ECO:0007669"/>
    <property type="project" value="TreeGrafter"/>
</dbReference>
<dbReference type="Pfam" id="PF00496">
    <property type="entry name" value="SBP_bac_5"/>
    <property type="match status" value="1"/>
</dbReference>
<dbReference type="PIRSF" id="PIRSF002741">
    <property type="entry name" value="MppA"/>
    <property type="match status" value="1"/>
</dbReference>
<dbReference type="InterPro" id="IPR000914">
    <property type="entry name" value="SBP_5_dom"/>
</dbReference>
<dbReference type="PANTHER" id="PTHR30290">
    <property type="entry name" value="PERIPLASMIC BINDING COMPONENT OF ABC TRANSPORTER"/>
    <property type="match status" value="1"/>
</dbReference>